<accession>A0ACB7VXM2</accession>
<evidence type="ECO:0000313" key="1">
    <source>
        <dbReference type="EMBL" id="KAH7679713.1"/>
    </source>
</evidence>
<keyword evidence="2" id="KW-1185">Reference proteome</keyword>
<sequence>MYVTRPLSLYNNNPNFLSAPPPEGPGSGILVIQDEAAEAEAVCCMGLCEDSRIYKLPFAQNRKTVIRYTTNAGENQTTSHDEVYFIPVTGQPLSSNLYYAIMADGRHKGKAATSSTEEDKGTCLCFKFVNDTKPLSFDPANIYQQVEIIPRGHRFTAKAVAQDGFPPHFLRRKGWRANTSIPRSFVLEGEANGVDMALRRRLPDFGSYVVVGKWYTPFIFIKEGDRLKDQMKKSMYYEVTLEQFWEEIYGCTFHGENKVHVSVSVRREMALLNGNEVVEDDGNVVDDFIWFKGVNSRESGLGLSQVVWERMRWEENRLGRVMSGGDNKVEKVDRVEEFEGDVWKRFSCYVLIERFAFKRMDGSLAFTYDFKHVDKIRVKWE</sequence>
<name>A0ACB7VXM2_DIOAL</name>
<evidence type="ECO:0000313" key="2">
    <source>
        <dbReference type="Proteomes" id="UP000827976"/>
    </source>
</evidence>
<reference evidence="2" key="1">
    <citation type="journal article" date="2022" name="Nat. Commun.">
        <title>Chromosome evolution and the genetic basis of agronomically important traits in greater yam.</title>
        <authorList>
            <person name="Bredeson J.V."/>
            <person name="Lyons J.B."/>
            <person name="Oniyinde I.O."/>
            <person name="Okereke N.R."/>
            <person name="Kolade O."/>
            <person name="Nnabue I."/>
            <person name="Nwadili C.O."/>
            <person name="Hribova E."/>
            <person name="Parker M."/>
            <person name="Nwogha J."/>
            <person name="Shu S."/>
            <person name="Carlson J."/>
            <person name="Kariba R."/>
            <person name="Muthemba S."/>
            <person name="Knop K."/>
            <person name="Barton G.J."/>
            <person name="Sherwood A.V."/>
            <person name="Lopez-Montes A."/>
            <person name="Asiedu R."/>
            <person name="Jamnadass R."/>
            <person name="Muchugi A."/>
            <person name="Goodstein D."/>
            <person name="Egesi C.N."/>
            <person name="Featherston J."/>
            <person name="Asfaw A."/>
            <person name="Simpson G.G."/>
            <person name="Dolezel J."/>
            <person name="Hendre P.S."/>
            <person name="Van Deynze A."/>
            <person name="Kumar P.L."/>
            <person name="Obidiegwu J.E."/>
            <person name="Bhattacharjee R."/>
            <person name="Rokhsar D.S."/>
        </authorList>
    </citation>
    <scope>NUCLEOTIDE SEQUENCE [LARGE SCALE GENOMIC DNA]</scope>
    <source>
        <strain evidence="2">cv. TDa95/00328</strain>
    </source>
</reference>
<comment type="caution">
    <text evidence="1">The sequence shown here is derived from an EMBL/GenBank/DDBJ whole genome shotgun (WGS) entry which is preliminary data.</text>
</comment>
<dbReference type="EMBL" id="CM037016">
    <property type="protein sequence ID" value="KAH7679713.1"/>
    <property type="molecule type" value="Genomic_DNA"/>
</dbReference>
<dbReference type="Proteomes" id="UP000827976">
    <property type="component" value="Chromosome 6"/>
</dbReference>
<proteinExistence type="predicted"/>
<gene>
    <name evidence="1" type="ORF">IHE45_06G076800</name>
</gene>
<organism evidence="1 2">
    <name type="scientific">Dioscorea alata</name>
    <name type="common">Purple yam</name>
    <dbReference type="NCBI Taxonomy" id="55571"/>
    <lineage>
        <taxon>Eukaryota</taxon>
        <taxon>Viridiplantae</taxon>
        <taxon>Streptophyta</taxon>
        <taxon>Embryophyta</taxon>
        <taxon>Tracheophyta</taxon>
        <taxon>Spermatophyta</taxon>
        <taxon>Magnoliopsida</taxon>
        <taxon>Liliopsida</taxon>
        <taxon>Dioscoreales</taxon>
        <taxon>Dioscoreaceae</taxon>
        <taxon>Dioscorea</taxon>
    </lineage>
</organism>
<protein>
    <submittedName>
        <fullName evidence="1">Uncharacterized protein</fullName>
    </submittedName>
</protein>